<protein>
    <submittedName>
        <fullName evidence="2">Uncharacterized protein</fullName>
    </submittedName>
</protein>
<comment type="caution">
    <text evidence="2">The sequence shown here is derived from an EMBL/GenBank/DDBJ whole genome shotgun (WGS) entry which is preliminary data.</text>
</comment>
<dbReference type="AlphaFoldDB" id="A0A9Q1GNQ0"/>
<dbReference type="Proteomes" id="UP001153076">
    <property type="component" value="Unassembled WGS sequence"/>
</dbReference>
<reference evidence="2" key="1">
    <citation type="submission" date="2022-04" db="EMBL/GenBank/DDBJ databases">
        <title>Carnegiea gigantea Genome sequencing and assembly v2.</title>
        <authorList>
            <person name="Copetti D."/>
            <person name="Sanderson M.J."/>
            <person name="Burquez A."/>
            <person name="Wojciechowski M.F."/>
        </authorList>
    </citation>
    <scope>NUCLEOTIDE SEQUENCE</scope>
    <source>
        <strain evidence="2">SGP5-SGP5p</strain>
        <tissue evidence="2">Aerial part</tissue>
    </source>
</reference>
<name>A0A9Q1GNQ0_9CARY</name>
<accession>A0A9Q1GNQ0</accession>
<feature type="compositionally biased region" description="Acidic residues" evidence="1">
    <location>
        <begin position="11"/>
        <end position="25"/>
    </location>
</feature>
<feature type="compositionally biased region" description="Basic residues" evidence="1">
    <location>
        <begin position="72"/>
        <end position="84"/>
    </location>
</feature>
<organism evidence="2 3">
    <name type="scientific">Carnegiea gigantea</name>
    <dbReference type="NCBI Taxonomy" id="171969"/>
    <lineage>
        <taxon>Eukaryota</taxon>
        <taxon>Viridiplantae</taxon>
        <taxon>Streptophyta</taxon>
        <taxon>Embryophyta</taxon>
        <taxon>Tracheophyta</taxon>
        <taxon>Spermatophyta</taxon>
        <taxon>Magnoliopsida</taxon>
        <taxon>eudicotyledons</taxon>
        <taxon>Gunneridae</taxon>
        <taxon>Pentapetalae</taxon>
        <taxon>Caryophyllales</taxon>
        <taxon>Cactineae</taxon>
        <taxon>Cactaceae</taxon>
        <taxon>Cactoideae</taxon>
        <taxon>Echinocereeae</taxon>
        <taxon>Carnegiea</taxon>
    </lineage>
</organism>
<sequence length="181" mass="19853">MSMVDASVGADGEEYHEDVLMDEENIVQGSGYTTSGQKTRNAPTAKQAVKQNKESARAKGEQKATDGSKPKVLPKTKPKPKLIRLKNMMSRDNVRVKPNNTTYDEEQGSGEPKEEGATIGVSRPGDDRCIPCSEGRISSEWRRLPVVNIIAYNWSPSPFPPSVAPVLVVAYISRISPILRD</sequence>
<evidence type="ECO:0000256" key="1">
    <source>
        <dbReference type="SAM" id="MobiDB-lite"/>
    </source>
</evidence>
<feature type="compositionally biased region" description="Polar residues" evidence="1">
    <location>
        <begin position="27"/>
        <end position="44"/>
    </location>
</feature>
<feature type="compositionally biased region" description="Basic and acidic residues" evidence="1">
    <location>
        <begin position="51"/>
        <end position="69"/>
    </location>
</feature>
<keyword evidence="3" id="KW-1185">Reference proteome</keyword>
<proteinExistence type="predicted"/>
<evidence type="ECO:0000313" key="3">
    <source>
        <dbReference type="Proteomes" id="UP001153076"/>
    </source>
</evidence>
<feature type="region of interest" description="Disordered" evidence="1">
    <location>
        <begin position="1"/>
        <end position="125"/>
    </location>
</feature>
<dbReference type="EMBL" id="JAKOGI010001776">
    <property type="protein sequence ID" value="KAJ8424091.1"/>
    <property type="molecule type" value="Genomic_DNA"/>
</dbReference>
<gene>
    <name evidence="2" type="ORF">Cgig2_009504</name>
</gene>
<evidence type="ECO:0000313" key="2">
    <source>
        <dbReference type="EMBL" id="KAJ8424091.1"/>
    </source>
</evidence>